<evidence type="ECO:0000313" key="8">
    <source>
        <dbReference type="EMBL" id="HIU24457.1"/>
    </source>
</evidence>
<dbReference type="AlphaFoldDB" id="A0A9D1L5V2"/>
<evidence type="ECO:0000256" key="2">
    <source>
        <dbReference type="ARBA" id="ARBA00022475"/>
    </source>
</evidence>
<feature type="transmembrane region" description="Helical" evidence="6">
    <location>
        <begin position="252"/>
        <end position="271"/>
    </location>
</feature>
<gene>
    <name evidence="8" type="ORF">IAD17_06000</name>
</gene>
<feature type="transmembrane region" description="Helical" evidence="6">
    <location>
        <begin position="85"/>
        <end position="103"/>
    </location>
</feature>
<keyword evidence="2" id="KW-1003">Cell membrane</keyword>
<keyword evidence="4 6" id="KW-1133">Transmembrane helix</keyword>
<evidence type="ECO:0000256" key="1">
    <source>
        <dbReference type="ARBA" id="ARBA00004651"/>
    </source>
</evidence>
<feature type="transmembrane region" description="Helical" evidence="6">
    <location>
        <begin position="109"/>
        <end position="128"/>
    </location>
</feature>
<dbReference type="Gene3D" id="1.20.81.30">
    <property type="entry name" value="Type II secretion system (T2SS), domain F"/>
    <property type="match status" value="1"/>
</dbReference>
<organism evidence="8 9">
    <name type="scientific">Candidatus Coprovicinus avistercoris</name>
    <dbReference type="NCBI Taxonomy" id="2840754"/>
    <lineage>
        <taxon>Bacteria</taxon>
        <taxon>Bacillati</taxon>
        <taxon>Actinomycetota</taxon>
        <taxon>Coriobacteriia</taxon>
        <taxon>Coriobacteriales</taxon>
        <taxon>Coriobacteriaceae</taxon>
        <taxon>Coriobacteriaceae incertae sedis</taxon>
        <taxon>Candidatus Coprovicinus</taxon>
    </lineage>
</organism>
<dbReference type="EMBL" id="DVMQ01000017">
    <property type="protein sequence ID" value="HIU24457.1"/>
    <property type="molecule type" value="Genomic_DNA"/>
</dbReference>
<feature type="transmembrane region" description="Helical" evidence="6">
    <location>
        <begin position="6"/>
        <end position="22"/>
    </location>
</feature>
<dbReference type="GO" id="GO:0005886">
    <property type="term" value="C:plasma membrane"/>
    <property type="evidence" value="ECO:0007669"/>
    <property type="project" value="UniProtKB-SubCell"/>
</dbReference>
<keyword evidence="3 6" id="KW-0812">Transmembrane</keyword>
<comment type="subcellular location">
    <subcellularLocation>
        <location evidence="1">Cell membrane</location>
        <topology evidence="1">Multi-pass membrane protein</topology>
    </subcellularLocation>
</comment>
<keyword evidence="5 6" id="KW-0472">Membrane</keyword>
<protein>
    <submittedName>
        <fullName evidence="8">Type II secretion system F family protein</fullName>
    </submittedName>
</protein>
<dbReference type="Proteomes" id="UP000824078">
    <property type="component" value="Unassembled WGS sequence"/>
</dbReference>
<evidence type="ECO:0000256" key="3">
    <source>
        <dbReference type="ARBA" id="ARBA00022692"/>
    </source>
</evidence>
<dbReference type="Pfam" id="PF00482">
    <property type="entry name" value="T2SSF"/>
    <property type="match status" value="1"/>
</dbReference>
<evidence type="ECO:0000256" key="4">
    <source>
        <dbReference type="ARBA" id="ARBA00022989"/>
    </source>
</evidence>
<sequence>MEVLAALGVGSLAWLAVYILLGKTHRRGALGSNQSTIMVLRYACRRLAECPGICRIAHLPSVALLRDELRRFSWIQRNSFSDDEIVGMILFGLMSIPVLFALICSSVIGIGIGLVVAIASCLVLVRMVERRKAQDLTREIPDVFRSLAVALGSGRTLSQAIEYVGTHEQGRIGSEFAKAALSLHCGASTSHALHQLETELNVPGIELLTTTLSISQRTGSPLRDLLLSSAELAEGNVELERSLRTKTAQARLSVRIVCIMPILMVLVLSTLSQEFRAGISTIPGMTCLAFSLLLDTVALFVVRHLMKGVMI</sequence>
<accession>A0A9D1L5V2</accession>
<dbReference type="PANTHER" id="PTHR35007:SF1">
    <property type="entry name" value="PILUS ASSEMBLY PROTEIN"/>
    <property type="match status" value="1"/>
</dbReference>
<comment type="caution">
    <text evidence="8">The sequence shown here is derived from an EMBL/GenBank/DDBJ whole genome shotgun (WGS) entry which is preliminary data.</text>
</comment>
<reference evidence="8" key="2">
    <citation type="journal article" date="2021" name="PeerJ">
        <title>Extensive microbial diversity within the chicken gut microbiome revealed by metagenomics and culture.</title>
        <authorList>
            <person name="Gilroy R."/>
            <person name="Ravi A."/>
            <person name="Getino M."/>
            <person name="Pursley I."/>
            <person name="Horton D.L."/>
            <person name="Alikhan N.F."/>
            <person name="Baker D."/>
            <person name="Gharbi K."/>
            <person name="Hall N."/>
            <person name="Watson M."/>
            <person name="Adriaenssens E.M."/>
            <person name="Foster-Nyarko E."/>
            <person name="Jarju S."/>
            <person name="Secka A."/>
            <person name="Antonio M."/>
            <person name="Oren A."/>
            <person name="Chaudhuri R.R."/>
            <person name="La Ragione R."/>
            <person name="Hildebrand F."/>
            <person name="Pallen M.J."/>
        </authorList>
    </citation>
    <scope>NUCLEOTIDE SEQUENCE</scope>
    <source>
        <strain evidence="8">ChiHjej12B11-29160</strain>
    </source>
</reference>
<dbReference type="PANTHER" id="PTHR35007">
    <property type="entry name" value="INTEGRAL MEMBRANE PROTEIN-RELATED"/>
    <property type="match status" value="1"/>
</dbReference>
<dbReference type="InterPro" id="IPR042094">
    <property type="entry name" value="T2SS_GspF_sf"/>
</dbReference>
<dbReference type="InterPro" id="IPR018076">
    <property type="entry name" value="T2SS_GspF_dom"/>
</dbReference>
<evidence type="ECO:0000313" key="9">
    <source>
        <dbReference type="Proteomes" id="UP000824078"/>
    </source>
</evidence>
<evidence type="ECO:0000259" key="7">
    <source>
        <dbReference type="Pfam" id="PF00482"/>
    </source>
</evidence>
<evidence type="ECO:0000256" key="5">
    <source>
        <dbReference type="ARBA" id="ARBA00023136"/>
    </source>
</evidence>
<proteinExistence type="predicted"/>
<feature type="transmembrane region" description="Helical" evidence="6">
    <location>
        <begin position="277"/>
        <end position="302"/>
    </location>
</feature>
<feature type="domain" description="Type II secretion system protein GspF" evidence="7">
    <location>
        <begin position="144"/>
        <end position="268"/>
    </location>
</feature>
<evidence type="ECO:0000256" key="6">
    <source>
        <dbReference type="SAM" id="Phobius"/>
    </source>
</evidence>
<name>A0A9D1L5V2_9ACTN</name>
<reference evidence="8" key="1">
    <citation type="submission" date="2020-10" db="EMBL/GenBank/DDBJ databases">
        <authorList>
            <person name="Gilroy R."/>
        </authorList>
    </citation>
    <scope>NUCLEOTIDE SEQUENCE</scope>
    <source>
        <strain evidence="8">ChiHjej12B11-29160</strain>
    </source>
</reference>